<proteinExistence type="predicted"/>
<sequence>MTRILIVDDELQILELLDLSMTQYGFAVTTANSGPEAVQLLRSGRFDVVILDVLMSPWDGFETARHMRSLPGCPPIIFLSGVSGLAEQQRGLSLGAAFLSKPFRPSRLSEIIWQVLDEKTAL</sequence>
<accession>A0A918EZF7</accession>
<keyword evidence="5" id="KW-1185">Reference proteome</keyword>
<evidence type="ECO:0000259" key="3">
    <source>
        <dbReference type="PROSITE" id="PS50110"/>
    </source>
</evidence>
<protein>
    <submittedName>
        <fullName evidence="4">Response regulator</fullName>
    </submittedName>
</protein>
<keyword evidence="1 2" id="KW-0597">Phosphoprotein</keyword>
<evidence type="ECO:0000256" key="1">
    <source>
        <dbReference type="ARBA" id="ARBA00022553"/>
    </source>
</evidence>
<dbReference type="Proteomes" id="UP000603865">
    <property type="component" value="Unassembled WGS sequence"/>
</dbReference>
<reference evidence="4" key="2">
    <citation type="submission" date="2020-09" db="EMBL/GenBank/DDBJ databases">
        <authorList>
            <person name="Sun Q."/>
            <person name="Ohkuma M."/>
        </authorList>
    </citation>
    <scope>NUCLEOTIDE SEQUENCE</scope>
    <source>
        <strain evidence="4">JCM 31311</strain>
    </source>
</reference>
<feature type="domain" description="Response regulatory" evidence="3">
    <location>
        <begin position="3"/>
        <end position="116"/>
    </location>
</feature>
<dbReference type="EMBL" id="BMQL01000001">
    <property type="protein sequence ID" value="GGQ93772.1"/>
    <property type="molecule type" value="Genomic_DNA"/>
</dbReference>
<dbReference type="Pfam" id="PF00072">
    <property type="entry name" value="Response_reg"/>
    <property type="match status" value="1"/>
</dbReference>
<dbReference type="InterPro" id="IPR050595">
    <property type="entry name" value="Bact_response_regulator"/>
</dbReference>
<evidence type="ECO:0000313" key="4">
    <source>
        <dbReference type="EMBL" id="GGQ93772.1"/>
    </source>
</evidence>
<evidence type="ECO:0000256" key="2">
    <source>
        <dbReference type="PROSITE-ProRule" id="PRU00169"/>
    </source>
</evidence>
<dbReference type="GO" id="GO:0000160">
    <property type="term" value="P:phosphorelay signal transduction system"/>
    <property type="evidence" value="ECO:0007669"/>
    <property type="project" value="InterPro"/>
</dbReference>
<gene>
    <name evidence="4" type="ORF">GCM10008957_02350</name>
</gene>
<feature type="modified residue" description="4-aspartylphosphate" evidence="2">
    <location>
        <position position="52"/>
    </location>
</feature>
<dbReference type="RefSeq" id="WP_189087642.1">
    <property type="nucleotide sequence ID" value="NZ_BMQL01000001.1"/>
</dbReference>
<reference evidence="4" key="1">
    <citation type="journal article" date="2014" name="Int. J. Syst. Evol. Microbiol.">
        <title>Complete genome sequence of Corynebacterium casei LMG S-19264T (=DSM 44701T), isolated from a smear-ripened cheese.</title>
        <authorList>
            <consortium name="US DOE Joint Genome Institute (JGI-PGF)"/>
            <person name="Walter F."/>
            <person name="Albersmeier A."/>
            <person name="Kalinowski J."/>
            <person name="Ruckert C."/>
        </authorList>
    </citation>
    <scope>NUCLEOTIDE SEQUENCE</scope>
    <source>
        <strain evidence="4">JCM 31311</strain>
    </source>
</reference>
<dbReference type="Gene3D" id="3.40.50.2300">
    <property type="match status" value="1"/>
</dbReference>
<dbReference type="PROSITE" id="PS50110">
    <property type="entry name" value="RESPONSE_REGULATORY"/>
    <property type="match status" value="1"/>
</dbReference>
<dbReference type="SMART" id="SM00448">
    <property type="entry name" value="REC"/>
    <property type="match status" value="1"/>
</dbReference>
<organism evidence="4 5">
    <name type="scientific">Deinococcus ruber</name>
    <dbReference type="NCBI Taxonomy" id="1848197"/>
    <lineage>
        <taxon>Bacteria</taxon>
        <taxon>Thermotogati</taxon>
        <taxon>Deinococcota</taxon>
        <taxon>Deinococci</taxon>
        <taxon>Deinococcales</taxon>
        <taxon>Deinococcaceae</taxon>
        <taxon>Deinococcus</taxon>
    </lineage>
</organism>
<dbReference type="InterPro" id="IPR001789">
    <property type="entry name" value="Sig_transdc_resp-reg_receiver"/>
</dbReference>
<dbReference type="AlphaFoldDB" id="A0A918EZF7"/>
<dbReference type="SUPFAM" id="SSF52172">
    <property type="entry name" value="CheY-like"/>
    <property type="match status" value="1"/>
</dbReference>
<dbReference type="PANTHER" id="PTHR44591">
    <property type="entry name" value="STRESS RESPONSE REGULATOR PROTEIN 1"/>
    <property type="match status" value="1"/>
</dbReference>
<dbReference type="PANTHER" id="PTHR44591:SF3">
    <property type="entry name" value="RESPONSE REGULATORY DOMAIN-CONTAINING PROTEIN"/>
    <property type="match status" value="1"/>
</dbReference>
<name>A0A918EZF7_9DEIO</name>
<comment type="caution">
    <text evidence="4">The sequence shown here is derived from an EMBL/GenBank/DDBJ whole genome shotgun (WGS) entry which is preliminary data.</text>
</comment>
<dbReference type="InterPro" id="IPR011006">
    <property type="entry name" value="CheY-like_superfamily"/>
</dbReference>
<evidence type="ECO:0000313" key="5">
    <source>
        <dbReference type="Proteomes" id="UP000603865"/>
    </source>
</evidence>